<keyword evidence="4" id="KW-0812">Transmembrane</keyword>
<protein>
    <recommendedName>
        <fullName evidence="5">LOB domain-containing protein</fullName>
    </recommendedName>
</protein>
<feature type="transmembrane region" description="Helical" evidence="4">
    <location>
        <begin position="206"/>
        <end position="230"/>
    </location>
</feature>
<comment type="similarity">
    <text evidence="1">Belongs to the LOB domain-containing protein family.</text>
</comment>
<comment type="similarity">
    <text evidence="3">Belongs to the histidinol dehydrogenase family.</text>
</comment>
<dbReference type="PANTHER" id="PTHR21256:SF2">
    <property type="entry name" value="HISTIDINE BIOSYNTHESIS TRIFUNCTIONAL PROTEIN"/>
    <property type="match status" value="1"/>
</dbReference>
<accession>A0A8J5LG54</accession>
<dbReference type="Gene3D" id="3.40.50.1980">
    <property type="entry name" value="Nitrogenase molybdenum iron protein domain"/>
    <property type="match status" value="3"/>
</dbReference>
<dbReference type="SUPFAM" id="SSF53720">
    <property type="entry name" value="ALDH-like"/>
    <property type="match status" value="1"/>
</dbReference>
<evidence type="ECO:0000256" key="4">
    <source>
        <dbReference type="SAM" id="Phobius"/>
    </source>
</evidence>
<dbReference type="Pfam" id="PF03195">
    <property type="entry name" value="LOB"/>
    <property type="match status" value="1"/>
</dbReference>
<keyword evidence="4" id="KW-1133">Transmembrane helix</keyword>
<dbReference type="InterPro" id="IPR016161">
    <property type="entry name" value="Ald_DH/histidinol_DH"/>
</dbReference>
<dbReference type="AlphaFoldDB" id="A0A8J5LG54"/>
<dbReference type="Proteomes" id="UP000734854">
    <property type="component" value="Unassembled WGS sequence"/>
</dbReference>
<dbReference type="PRINTS" id="PR00083">
    <property type="entry name" value="HOLDHDRGNASE"/>
</dbReference>
<evidence type="ECO:0000256" key="3">
    <source>
        <dbReference type="RuleBase" id="RU004175"/>
    </source>
</evidence>
<feature type="transmembrane region" description="Helical" evidence="4">
    <location>
        <begin position="236"/>
        <end position="263"/>
    </location>
</feature>
<name>A0A8J5LG54_ZINOF</name>
<comment type="caution">
    <text evidence="6">The sequence shown here is derived from an EMBL/GenBank/DDBJ whole genome shotgun (WGS) entry which is preliminary data.</text>
</comment>
<evidence type="ECO:0000256" key="1">
    <source>
        <dbReference type="ARBA" id="ARBA00005474"/>
    </source>
</evidence>
<dbReference type="EMBL" id="JACMSC010000006">
    <property type="protein sequence ID" value="KAG6517562.1"/>
    <property type="molecule type" value="Genomic_DNA"/>
</dbReference>
<dbReference type="InterPro" id="IPR012131">
    <property type="entry name" value="Hstdl_DH"/>
</dbReference>
<dbReference type="GO" id="GO:0000105">
    <property type="term" value="P:L-histidine biosynthetic process"/>
    <property type="evidence" value="ECO:0007669"/>
    <property type="project" value="TreeGrafter"/>
</dbReference>
<keyword evidence="2" id="KW-0560">Oxidoreductase</keyword>
<organism evidence="6 7">
    <name type="scientific">Zingiber officinale</name>
    <name type="common">Ginger</name>
    <name type="synonym">Amomum zingiber</name>
    <dbReference type="NCBI Taxonomy" id="94328"/>
    <lineage>
        <taxon>Eukaryota</taxon>
        <taxon>Viridiplantae</taxon>
        <taxon>Streptophyta</taxon>
        <taxon>Embryophyta</taxon>
        <taxon>Tracheophyta</taxon>
        <taxon>Spermatophyta</taxon>
        <taxon>Magnoliopsida</taxon>
        <taxon>Liliopsida</taxon>
        <taxon>Zingiberales</taxon>
        <taxon>Zingiberaceae</taxon>
        <taxon>Zingiber</taxon>
    </lineage>
</organism>
<dbReference type="PANTHER" id="PTHR21256">
    <property type="entry name" value="HISTIDINOL DEHYDROGENASE HDH"/>
    <property type="match status" value="1"/>
</dbReference>
<evidence type="ECO:0000259" key="5">
    <source>
        <dbReference type="PROSITE" id="PS50891"/>
    </source>
</evidence>
<dbReference type="GO" id="GO:0005829">
    <property type="term" value="C:cytosol"/>
    <property type="evidence" value="ECO:0007669"/>
    <property type="project" value="TreeGrafter"/>
</dbReference>
<dbReference type="Pfam" id="PF00815">
    <property type="entry name" value="Histidinol_dh"/>
    <property type="match status" value="2"/>
</dbReference>
<dbReference type="GO" id="GO:0009570">
    <property type="term" value="C:chloroplast stroma"/>
    <property type="evidence" value="ECO:0007669"/>
    <property type="project" value="TreeGrafter"/>
</dbReference>
<sequence length="578" mass="63724">MVVTATTAEMPKKRQASRDRSFVDEMRTIAGCKTIVLATPPGRDGSICKEVLYCAKKAGVTHILKAGGAQAISAMAWGTSSCPKLDFEVVSLYHFGKLNSDSWASWLERVEKFFGPGNQYVTAAKMILQNSEAMVSIDMPAGPSEVLVIADRHANPVHIAADLLSQVQSLLQNMVLIQVVLVIAGDGVNVDAILAEKRSGIADRRLLEFVVSTVALIFNFLVSIALLVLLDPTVEAILICDSFAFHECVKSNVALILICWFYFIDNVRWIRSSRLFLDVSFIYCRTPFLFIDNSFSYTPSPFSSWTQPPPTRSSPSFPTDVPDFTSAAALHATTAAAAPQSSDLDATSASAPPLPTQSVTSFPTMTEVPHLTSAAVLPCAACRFRHQKCTEDCLFAPFFPASEDGKFQKVRRLFKLSAIQEILESLLPHKRPVCMATIIYESEVHAACPNTGCLDIILWLHNEIDRKAAYLAFLRQHLSVVAPPQIGAGDVDEEVEAEEKSQFSSFRYNASSNFGICCYGLEFADFGVDEQFFRADVQCRLCSDRDVLLLNFSCRDNYYLSYPSYWHIGEGNMTLVSA</sequence>
<reference evidence="6 7" key="1">
    <citation type="submission" date="2020-08" db="EMBL/GenBank/DDBJ databases">
        <title>Plant Genome Project.</title>
        <authorList>
            <person name="Zhang R.-G."/>
        </authorList>
    </citation>
    <scope>NUCLEOTIDE SEQUENCE [LARGE SCALE GENOMIC DNA]</scope>
    <source>
        <tissue evidence="6">Rhizome</tissue>
    </source>
</reference>
<evidence type="ECO:0000313" key="7">
    <source>
        <dbReference type="Proteomes" id="UP000734854"/>
    </source>
</evidence>
<dbReference type="InterPro" id="IPR004883">
    <property type="entry name" value="LOB"/>
</dbReference>
<gene>
    <name evidence="6" type="ORF">ZIOFF_020958</name>
</gene>
<dbReference type="GO" id="GO:0051287">
    <property type="term" value="F:NAD binding"/>
    <property type="evidence" value="ECO:0007669"/>
    <property type="project" value="InterPro"/>
</dbReference>
<evidence type="ECO:0000256" key="2">
    <source>
        <dbReference type="ARBA" id="ARBA00023002"/>
    </source>
</evidence>
<dbReference type="GO" id="GO:0004399">
    <property type="term" value="F:histidinol dehydrogenase activity"/>
    <property type="evidence" value="ECO:0007669"/>
    <property type="project" value="TreeGrafter"/>
</dbReference>
<proteinExistence type="inferred from homology"/>
<dbReference type="PROSITE" id="PS50891">
    <property type="entry name" value="LOB"/>
    <property type="match status" value="1"/>
</dbReference>
<feature type="domain" description="LOB" evidence="5">
    <location>
        <begin position="377"/>
        <end position="478"/>
    </location>
</feature>
<keyword evidence="4" id="KW-0472">Membrane</keyword>
<evidence type="ECO:0000313" key="6">
    <source>
        <dbReference type="EMBL" id="KAG6517562.1"/>
    </source>
</evidence>
<keyword evidence="7" id="KW-1185">Reference proteome</keyword>
<dbReference type="GO" id="GO:0046872">
    <property type="term" value="F:metal ion binding"/>
    <property type="evidence" value="ECO:0007669"/>
    <property type="project" value="InterPro"/>
</dbReference>